<proteinExistence type="predicted"/>
<keyword evidence="3" id="KW-1185">Reference proteome</keyword>
<evidence type="ECO:0000256" key="1">
    <source>
        <dbReference type="SAM" id="SignalP"/>
    </source>
</evidence>
<name>N0B2Y3_9HYPH</name>
<dbReference type="KEGG" id="hdt:HYPDE_31048"/>
<dbReference type="EMBL" id="CP005587">
    <property type="protein sequence ID" value="AGK57884.1"/>
    <property type="molecule type" value="Genomic_DNA"/>
</dbReference>
<reference evidence="2 3" key="1">
    <citation type="journal article" date="2013" name="Genome Announc.">
        <title>Genome sequences for three denitrifying bacterial strains isolated from a uranium- and nitrate-contaminated subsurface environment.</title>
        <authorList>
            <person name="Venkatramanan R."/>
            <person name="Prakash O."/>
            <person name="Woyke T."/>
            <person name="Chain P."/>
            <person name="Goodwin L.A."/>
            <person name="Watson D."/>
            <person name="Brooks S."/>
            <person name="Kostka J.E."/>
            <person name="Green S.J."/>
        </authorList>
    </citation>
    <scope>NUCLEOTIDE SEQUENCE [LARGE SCALE GENOMIC DNA]</scope>
    <source>
        <strain evidence="2 3">1NES1</strain>
    </source>
</reference>
<evidence type="ECO:0000313" key="3">
    <source>
        <dbReference type="Proteomes" id="UP000005952"/>
    </source>
</evidence>
<organism evidence="2 3">
    <name type="scientific">Hyphomicrobium denitrificans 1NES1</name>
    <dbReference type="NCBI Taxonomy" id="670307"/>
    <lineage>
        <taxon>Bacteria</taxon>
        <taxon>Pseudomonadati</taxon>
        <taxon>Pseudomonadota</taxon>
        <taxon>Alphaproteobacteria</taxon>
        <taxon>Hyphomicrobiales</taxon>
        <taxon>Hyphomicrobiaceae</taxon>
        <taxon>Hyphomicrobium</taxon>
    </lineage>
</organism>
<feature type="signal peptide" evidence="1">
    <location>
        <begin position="1"/>
        <end position="28"/>
    </location>
</feature>
<feature type="chain" id="PRO_5004105306" evidence="1">
    <location>
        <begin position="29"/>
        <end position="62"/>
    </location>
</feature>
<dbReference type="HOGENOM" id="CLU_208467_0_0_5"/>
<dbReference type="Proteomes" id="UP000005952">
    <property type="component" value="Chromosome"/>
</dbReference>
<accession>N0B2Y3</accession>
<protein>
    <submittedName>
        <fullName evidence="2">Uncharacterized protein</fullName>
    </submittedName>
</protein>
<dbReference type="STRING" id="670307.HYPDE_31048"/>
<sequence>MPLTWESGMVYRVVLAFACIVHASAVTATDLRPTIDQQVHDSGICWDPDVEFPVPCDDDDGD</sequence>
<gene>
    <name evidence="2" type="ORF">HYPDE_31048</name>
</gene>
<evidence type="ECO:0000313" key="2">
    <source>
        <dbReference type="EMBL" id="AGK57884.1"/>
    </source>
</evidence>
<dbReference type="AlphaFoldDB" id="N0B2Y3"/>
<keyword evidence="1" id="KW-0732">Signal</keyword>